<dbReference type="InterPro" id="IPR036291">
    <property type="entry name" value="NAD(P)-bd_dom_sf"/>
</dbReference>
<evidence type="ECO:0000259" key="5">
    <source>
        <dbReference type="SMART" id="SM00822"/>
    </source>
</evidence>
<dbReference type="InterPro" id="IPR020904">
    <property type="entry name" value="Sc_DH/Rdtase_CS"/>
</dbReference>
<dbReference type="AlphaFoldDB" id="A0A8K0RJL3"/>
<dbReference type="SUPFAM" id="SSF51735">
    <property type="entry name" value="NAD(P)-binding Rossmann-fold domains"/>
    <property type="match status" value="1"/>
</dbReference>
<evidence type="ECO:0000256" key="4">
    <source>
        <dbReference type="ARBA" id="ARBA00023027"/>
    </source>
</evidence>
<dbReference type="PROSITE" id="PS00061">
    <property type="entry name" value="ADH_SHORT"/>
    <property type="match status" value="1"/>
</dbReference>
<reference evidence="6" key="1">
    <citation type="journal article" date="2021" name="Nat. Commun.">
        <title>Genetic determinants of endophytism in the Arabidopsis root mycobiome.</title>
        <authorList>
            <person name="Mesny F."/>
            <person name="Miyauchi S."/>
            <person name="Thiergart T."/>
            <person name="Pickel B."/>
            <person name="Atanasova L."/>
            <person name="Karlsson M."/>
            <person name="Huettel B."/>
            <person name="Barry K.W."/>
            <person name="Haridas S."/>
            <person name="Chen C."/>
            <person name="Bauer D."/>
            <person name="Andreopoulos W."/>
            <person name="Pangilinan J."/>
            <person name="LaButti K."/>
            <person name="Riley R."/>
            <person name="Lipzen A."/>
            <person name="Clum A."/>
            <person name="Drula E."/>
            <person name="Henrissat B."/>
            <person name="Kohler A."/>
            <person name="Grigoriev I.V."/>
            <person name="Martin F.M."/>
            <person name="Hacquard S."/>
        </authorList>
    </citation>
    <scope>NUCLEOTIDE SEQUENCE</scope>
    <source>
        <strain evidence="6">MPI-SDFR-AT-0120</strain>
    </source>
</reference>
<dbReference type="FunFam" id="3.40.50.720:FF:000084">
    <property type="entry name" value="Short-chain dehydrogenase reductase"/>
    <property type="match status" value="1"/>
</dbReference>
<dbReference type="PRINTS" id="PR00080">
    <property type="entry name" value="SDRFAMILY"/>
</dbReference>
<name>A0A8K0RJL3_9PLEO</name>
<dbReference type="EMBL" id="JAGMVJ010000001">
    <property type="protein sequence ID" value="KAH7095689.1"/>
    <property type="molecule type" value="Genomic_DNA"/>
</dbReference>
<keyword evidence="3" id="KW-0560">Oxidoreductase</keyword>
<dbReference type="PRINTS" id="PR00081">
    <property type="entry name" value="GDHRDH"/>
</dbReference>
<dbReference type="Proteomes" id="UP000813461">
    <property type="component" value="Unassembled WGS sequence"/>
</dbReference>
<dbReference type="PANTHER" id="PTHR24321:SF8">
    <property type="entry name" value="ESTRADIOL 17-BETA-DEHYDROGENASE 8-RELATED"/>
    <property type="match status" value="1"/>
</dbReference>
<organism evidence="6 7">
    <name type="scientific">Paraphoma chrysanthemicola</name>
    <dbReference type="NCBI Taxonomy" id="798071"/>
    <lineage>
        <taxon>Eukaryota</taxon>
        <taxon>Fungi</taxon>
        <taxon>Dikarya</taxon>
        <taxon>Ascomycota</taxon>
        <taxon>Pezizomycotina</taxon>
        <taxon>Dothideomycetes</taxon>
        <taxon>Pleosporomycetidae</taxon>
        <taxon>Pleosporales</taxon>
        <taxon>Pleosporineae</taxon>
        <taxon>Phaeosphaeriaceae</taxon>
        <taxon>Paraphoma</taxon>
    </lineage>
</organism>
<dbReference type="Pfam" id="PF13561">
    <property type="entry name" value="adh_short_C2"/>
    <property type="match status" value="1"/>
</dbReference>
<evidence type="ECO:0000256" key="3">
    <source>
        <dbReference type="ARBA" id="ARBA00023002"/>
    </source>
</evidence>
<comment type="caution">
    <text evidence="6">The sequence shown here is derived from an EMBL/GenBank/DDBJ whole genome shotgun (WGS) entry which is preliminary data.</text>
</comment>
<gene>
    <name evidence="6" type="ORF">FB567DRAFT_586993</name>
</gene>
<dbReference type="CDD" id="cd05233">
    <property type="entry name" value="SDR_c"/>
    <property type="match status" value="1"/>
</dbReference>
<proteinExistence type="inferred from homology"/>
<dbReference type="PANTHER" id="PTHR24321">
    <property type="entry name" value="DEHYDROGENASES, SHORT CHAIN"/>
    <property type="match status" value="1"/>
</dbReference>
<accession>A0A8K0RJL3</accession>
<keyword evidence="4" id="KW-0520">NAD</keyword>
<evidence type="ECO:0000256" key="2">
    <source>
        <dbReference type="ARBA" id="ARBA00022857"/>
    </source>
</evidence>
<dbReference type="InterPro" id="IPR002347">
    <property type="entry name" value="SDR_fam"/>
</dbReference>
<keyword evidence="2" id="KW-0521">NADP</keyword>
<keyword evidence="7" id="KW-1185">Reference proteome</keyword>
<evidence type="ECO:0000313" key="6">
    <source>
        <dbReference type="EMBL" id="KAH7095689.1"/>
    </source>
</evidence>
<sequence length="248" mass="25232">MSHQGKVYAVTGAASGLGAAIALKLAKSGAGALILADLNLDSLKTVANECEQLGSKTISKSVDVSDHAAVEAWIAEGVEKFGKLDGAVNCAGVFQGGKNILEASLESWDLHLRVNMTGVVNCMRSQIPRLNEQGSIVAVSSGAGLAGFPNASAYAASKFGVNGLVRSAAIDFGPKGVRINAVAPGPIETPLFLAGHKDGGTSPEMKNLTALKRLGQPVEVANVVAFLLSSEASFVTGAVWTVDGGAMA</sequence>
<dbReference type="GO" id="GO:0016491">
    <property type="term" value="F:oxidoreductase activity"/>
    <property type="evidence" value="ECO:0007669"/>
    <property type="project" value="UniProtKB-KW"/>
</dbReference>
<dbReference type="SMART" id="SM00822">
    <property type="entry name" value="PKS_KR"/>
    <property type="match status" value="1"/>
</dbReference>
<evidence type="ECO:0000313" key="7">
    <source>
        <dbReference type="Proteomes" id="UP000813461"/>
    </source>
</evidence>
<dbReference type="OrthoDB" id="1669814at2759"/>
<comment type="similarity">
    <text evidence="1">Belongs to the short-chain dehydrogenases/reductases (SDR) family.</text>
</comment>
<protein>
    <submittedName>
        <fullName evidence="6">Short chain dehydrogenase/ reductase</fullName>
    </submittedName>
</protein>
<feature type="domain" description="Ketoreductase" evidence="5">
    <location>
        <begin position="6"/>
        <end position="185"/>
    </location>
</feature>
<evidence type="ECO:0000256" key="1">
    <source>
        <dbReference type="ARBA" id="ARBA00006484"/>
    </source>
</evidence>
<dbReference type="Gene3D" id="3.40.50.720">
    <property type="entry name" value="NAD(P)-binding Rossmann-like Domain"/>
    <property type="match status" value="1"/>
</dbReference>
<dbReference type="InterPro" id="IPR057326">
    <property type="entry name" value="KR_dom"/>
</dbReference>